<feature type="domain" description="GH18" evidence="2">
    <location>
        <begin position="141"/>
        <end position="418"/>
    </location>
</feature>
<dbReference type="PROSITE" id="PS51910">
    <property type="entry name" value="GH18_2"/>
    <property type="match status" value="1"/>
</dbReference>
<dbReference type="InterPro" id="IPR001223">
    <property type="entry name" value="Glyco_hydro18_cat"/>
</dbReference>
<organism evidence="3 4">
    <name type="scientific">Paenibacillus haidiansis</name>
    <dbReference type="NCBI Taxonomy" id="1574488"/>
    <lineage>
        <taxon>Bacteria</taxon>
        <taxon>Bacillati</taxon>
        <taxon>Bacillota</taxon>
        <taxon>Bacilli</taxon>
        <taxon>Bacillales</taxon>
        <taxon>Paenibacillaceae</taxon>
        <taxon>Paenibacillus</taxon>
    </lineage>
</organism>
<sequence length="423" mass="45133">MKKLGTLVLGISIFAAALSGPYSAVADAAPSVKILLDGYPLSFSGEPAVIKGTTMVPFRSISEALGITVTWNQAQKTISAVKGEGGAAVNVKLTLDNPEATVNGVPVQLAVAPRSQGGNTLIPLSFFSQQFGAKVNWDQASRTVSITSPQKKMYTLGFYAISSFSDAARIPSLDAVSFGWSRIDENGKFTTSGETFKWPEAAGEITPQSLITDASGVGTTPYLMVYSSDVKGELTKVVENAEYRKQAISDMIAAATVNSFQGIMLDLEGLGLTTDKIATRAAFTAFVKELAAETKAAGLKLGLALHPLNSSYQGYDYKALGDIADELVVMAYDYRTGTGNSSDTGAQPEPIAKVDEAIRLAIQETDKDKLILGLNLHSENEDSVTDLIGLAKRYDLKGIALWRLGLISADEWESMQQSVEFKQ</sequence>
<dbReference type="Gene3D" id="3.20.20.80">
    <property type="entry name" value="Glycosidases"/>
    <property type="match status" value="1"/>
</dbReference>
<protein>
    <submittedName>
        <fullName evidence="3">Stalk domain-containing protein</fullName>
    </submittedName>
</protein>
<evidence type="ECO:0000256" key="1">
    <source>
        <dbReference type="SAM" id="SignalP"/>
    </source>
</evidence>
<accession>A0ABU7VZ19</accession>
<dbReference type="SUPFAM" id="SSF55383">
    <property type="entry name" value="Copper amine oxidase, domain N"/>
    <property type="match status" value="1"/>
</dbReference>
<evidence type="ECO:0000313" key="3">
    <source>
        <dbReference type="EMBL" id="MEF2969006.1"/>
    </source>
</evidence>
<dbReference type="InterPro" id="IPR012854">
    <property type="entry name" value="Cu_amine_oxidase-like_N"/>
</dbReference>
<dbReference type="EMBL" id="JAZHPZ010000021">
    <property type="protein sequence ID" value="MEF2969006.1"/>
    <property type="molecule type" value="Genomic_DNA"/>
</dbReference>
<dbReference type="Pfam" id="PF00704">
    <property type="entry name" value="Glyco_hydro_18"/>
    <property type="match status" value="1"/>
</dbReference>
<dbReference type="PANTHER" id="PTHR46066:SF2">
    <property type="entry name" value="CHITINASE DOMAIN-CONTAINING PROTEIN 1"/>
    <property type="match status" value="1"/>
</dbReference>
<keyword evidence="4" id="KW-1185">Reference proteome</keyword>
<evidence type="ECO:0000313" key="4">
    <source>
        <dbReference type="Proteomes" id="UP001306950"/>
    </source>
</evidence>
<comment type="caution">
    <text evidence="3">The sequence shown here is derived from an EMBL/GenBank/DDBJ whole genome shotgun (WGS) entry which is preliminary data.</text>
</comment>
<dbReference type="InterPro" id="IPR036582">
    <property type="entry name" value="Mao_N_sf"/>
</dbReference>
<dbReference type="RefSeq" id="WP_331849119.1">
    <property type="nucleotide sequence ID" value="NZ_JAZHPZ010000021.1"/>
</dbReference>
<evidence type="ECO:0000259" key="2">
    <source>
        <dbReference type="PROSITE" id="PS51910"/>
    </source>
</evidence>
<dbReference type="PANTHER" id="PTHR46066">
    <property type="entry name" value="CHITINASE DOMAIN-CONTAINING PROTEIN 1 FAMILY MEMBER"/>
    <property type="match status" value="1"/>
</dbReference>
<dbReference type="Pfam" id="PF07833">
    <property type="entry name" value="Cu_amine_oxidN1"/>
    <property type="match status" value="1"/>
</dbReference>
<gene>
    <name evidence="3" type="ORF">V3851_24780</name>
</gene>
<dbReference type="Proteomes" id="UP001306950">
    <property type="component" value="Unassembled WGS sequence"/>
</dbReference>
<dbReference type="InterPro" id="IPR017853">
    <property type="entry name" value="GH"/>
</dbReference>
<name>A0ABU7VZ19_9BACL</name>
<dbReference type="Gene3D" id="3.30.457.10">
    <property type="entry name" value="Copper amine oxidase-like, N-terminal domain"/>
    <property type="match status" value="1"/>
</dbReference>
<keyword evidence="1" id="KW-0732">Signal</keyword>
<feature type="signal peptide" evidence="1">
    <location>
        <begin position="1"/>
        <end position="24"/>
    </location>
</feature>
<feature type="chain" id="PRO_5046591455" evidence="1">
    <location>
        <begin position="25"/>
        <end position="423"/>
    </location>
</feature>
<proteinExistence type="predicted"/>
<reference evidence="3 4" key="1">
    <citation type="submission" date="2024-02" db="EMBL/GenBank/DDBJ databases">
        <title>A nitrogen-fixing paenibacillus bacterium.</title>
        <authorList>
            <person name="Zhang W.L."/>
            <person name="Chen S.F."/>
        </authorList>
    </citation>
    <scope>NUCLEOTIDE SEQUENCE [LARGE SCALE GENOMIC DNA]</scope>
    <source>
        <strain evidence="3 4">M1</strain>
    </source>
</reference>
<dbReference type="SUPFAM" id="SSF51445">
    <property type="entry name" value="(Trans)glycosidases"/>
    <property type="match status" value="1"/>
</dbReference>